<evidence type="ECO:0000313" key="3">
    <source>
        <dbReference type="Proteomes" id="UP000271098"/>
    </source>
</evidence>
<feature type="compositionally biased region" description="Pro residues" evidence="1">
    <location>
        <begin position="151"/>
        <end position="171"/>
    </location>
</feature>
<dbReference type="Proteomes" id="UP000271098">
    <property type="component" value="Unassembled WGS sequence"/>
</dbReference>
<evidence type="ECO:0000313" key="4">
    <source>
        <dbReference type="WBParaSite" id="GPUH_0001941101-mRNA-1"/>
    </source>
</evidence>
<evidence type="ECO:0000256" key="1">
    <source>
        <dbReference type="SAM" id="MobiDB-lite"/>
    </source>
</evidence>
<dbReference type="EMBL" id="UYRT01088420">
    <property type="protein sequence ID" value="VDN33735.1"/>
    <property type="molecule type" value="Genomic_DNA"/>
</dbReference>
<keyword evidence="3" id="KW-1185">Reference proteome</keyword>
<organism evidence="4">
    <name type="scientific">Gongylonema pulchrum</name>
    <dbReference type="NCBI Taxonomy" id="637853"/>
    <lineage>
        <taxon>Eukaryota</taxon>
        <taxon>Metazoa</taxon>
        <taxon>Ecdysozoa</taxon>
        <taxon>Nematoda</taxon>
        <taxon>Chromadorea</taxon>
        <taxon>Rhabditida</taxon>
        <taxon>Spirurina</taxon>
        <taxon>Spiruromorpha</taxon>
        <taxon>Spiruroidea</taxon>
        <taxon>Gongylonematidae</taxon>
        <taxon>Gongylonema</taxon>
    </lineage>
</organism>
<evidence type="ECO:0000313" key="2">
    <source>
        <dbReference type="EMBL" id="VDN33735.1"/>
    </source>
</evidence>
<feature type="compositionally biased region" description="Polar residues" evidence="1">
    <location>
        <begin position="205"/>
        <end position="215"/>
    </location>
</feature>
<reference evidence="4" key="1">
    <citation type="submission" date="2016-06" db="UniProtKB">
        <authorList>
            <consortium name="WormBaseParasite"/>
        </authorList>
    </citation>
    <scope>IDENTIFICATION</scope>
</reference>
<sequence>MVDSPQAHYHALQDLTMGHPMMPAAVAHRISSTHFAGSDNYIAPQMTQSAHDGRAQRAANSDLVPAYAVVPSSSDACKYSVPRFLVFLYYDVQASGNGTLSRSYHQSSVSLEGRQRTPQVVYTTAGRHQAAKIDFSDHGSAYSSSQALHTPTPPPPQLPHQGPPIAPPPQLPISDGYRTLRGSSVSANPLKSFTQLAGAPPPLTPSQCKSFLSRI</sequence>
<feature type="region of interest" description="Disordered" evidence="1">
    <location>
        <begin position="140"/>
        <end position="185"/>
    </location>
</feature>
<proteinExistence type="predicted"/>
<dbReference type="OrthoDB" id="5872790at2759"/>
<reference evidence="2 3" key="2">
    <citation type="submission" date="2018-11" db="EMBL/GenBank/DDBJ databases">
        <authorList>
            <consortium name="Pathogen Informatics"/>
        </authorList>
    </citation>
    <scope>NUCLEOTIDE SEQUENCE [LARGE SCALE GENOMIC DNA]</scope>
</reference>
<name>A0A183EEJ5_9BILA</name>
<dbReference type="AlphaFoldDB" id="A0A183EEJ5"/>
<protein>
    <submittedName>
        <fullName evidence="4">Velvet domain-containing protein</fullName>
    </submittedName>
</protein>
<dbReference type="WBParaSite" id="GPUH_0001941101-mRNA-1">
    <property type="protein sequence ID" value="GPUH_0001941101-mRNA-1"/>
    <property type="gene ID" value="GPUH_0001941101"/>
</dbReference>
<gene>
    <name evidence="2" type="ORF">GPUH_LOCUS19385</name>
</gene>
<feature type="region of interest" description="Disordered" evidence="1">
    <location>
        <begin position="196"/>
        <end position="215"/>
    </location>
</feature>
<accession>A0A183EEJ5</accession>